<evidence type="ECO:0000256" key="5">
    <source>
        <dbReference type="ARBA" id="ARBA00023049"/>
    </source>
</evidence>
<dbReference type="PROSITE" id="PS01302">
    <property type="entry name" value="UPF0758"/>
    <property type="match status" value="1"/>
</dbReference>
<dbReference type="NCBIfam" id="TIGR00608">
    <property type="entry name" value="radc"/>
    <property type="match status" value="1"/>
</dbReference>
<dbReference type="CDD" id="cd08071">
    <property type="entry name" value="MPN_DUF2466"/>
    <property type="match status" value="1"/>
</dbReference>
<evidence type="ECO:0000256" key="1">
    <source>
        <dbReference type="ARBA" id="ARBA00022670"/>
    </source>
</evidence>
<evidence type="ECO:0000256" key="2">
    <source>
        <dbReference type="ARBA" id="ARBA00022723"/>
    </source>
</evidence>
<dbReference type="InterPro" id="IPR037518">
    <property type="entry name" value="MPN"/>
</dbReference>
<comment type="similarity">
    <text evidence="6">Belongs to the UPF0758 family.</text>
</comment>
<dbReference type="Gene3D" id="3.40.140.10">
    <property type="entry name" value="Cytidine Deaminase, domain 2"/>
    <property type="match status" value="1"/>
</dbReference>
<dbReference type="PROSITE" id="PS50249">
    <property type="entry name" value="MPN"/>
    <property type="match status" value="1"/>
</dbReference>
<dbReference type="NCBIfam" id="NF000642">
    <property type="entry name" value="PRK00024.1"/>
    <property type="match status" value="1"/>
</dbReference>
<proteinExistence type="inferred from homology"/>
<dbReference type="SUPFAM" id="SSF102712">
    <property type="entry name" value="JAB1/MPN domain"/>
    <property type="match status" value="1"/>
</dbReference>
<dbReference type="InterPro" id="IPR025657">
    <property type="entry name" value="RadC_JAB"/>
</dbReference>
<dbReference type="Pfam" id="PF04002">
    <property type="entry name" value="RadC"/>
    <property type="match status" value="1"/>
</dbReference>
<feature type="domain" description="MPN" evidence="7">
    <location>
        <begin position="100"/>
        <end position="222"/>
    </location>
</feature>
<dbReference type="Gene3D" id="1.10.150.20">
    <property type="entry name" value="5' to 3' exonuclease, C-terminal subdomain"/>
    <property type="match status" value="1"/>
</dbReference>
<keyword evidence="2" id="KW-0479">Metal-binding</keyword>
<keyword evidence="3" id="KW-0378">Hydrolase</keyword>
<evidence type="ECO:0000313" key="9">
    <source>
        <dbReference type="Proteomes" id="UP001596152"/>
    </source>
</evidence>
<evidence type="ECO:0000256" key="4">
    <source>
        <dbReference type="ARBA" id="ARBA00022833"/>
    </source>
</evidence>
<keyword evidence="5" id="KW-0482">Metalloprotease</keyword>
<evidence type="ECO:0000256" key="3">
    <source>
        <dbReference type="ARBA" id="ARBA00022801"/>
    </source>
</evidence>
<dbReference type="SUPFAM" id="SSF47781">
    <property type="entry name" value="RuvA domain 2-like"/>
    <property type="match status" value="1"/>
</dbReference>
<dbReference type="RefSeq" id="WP_376867062.1">
    <property type="nucleotide sequence ID" value="NZ_JBHSLF010000046.1"/>
</dbReference>
<dbReference type="PANTHER" id="PTHR30471:SF3">
    <property type="entry name" value="UPF0758 PROTEIN YEES-RELATED"/>
    <property type="match status" value="1"/>
</dbReference>
<accession>A0ABW0FW87</accession>
<keyword evidence="4" id="KW-0862">Zinc</keyword>
<sequence>MRPTPDRRRKETEEPIARAAALDDAALLSILLGSPAAAPPQDRPARGLLARFGSLGEVLAAPARELHRIEGVGPEVVERLALTRELGFRLARSRALADSLPSGWSALVGYVRTRLASLTRERFLALFLDADDRLVAEELVAEGTVDHAPVYPREVVRRALEVSASGLVLVHNHPSGDPAPSRADIAVTRLIVEAAAVFDLRVHDHLIVAREGTASFRALGLM</sequence>
<keyword evidence="1" id="KW-0645">Protease</keyword>
<protein>
    <submittedName>
        <fullName evidence="8">DNA repair protein RadC</fullName>
    </submittedName>
</protein>
<evidence type="ECO:0000313" key="8">
    <source>
        <dbReference type="EMBL" id="MFC5345333.1"/>
    </source>
</evidence>
<dbReference type="InterPro" id="IPR020891">
    <property type="entry name" value="UPF0758_CS"/>
</dbReference>
<organism evidence="8 9">
    <name type="scientific">Brevundimonas staleyi</name>
    <dbReference type="NCBI Taxonomy" id="74326"/>
    <lineage>
        <taxon>Bacteria</taxon>
        <taxon>Pseudomonadati</taxon>
        <taxon>Pseudomonadota</taxon>
        <taxon>Alphaproteobacteria</taxon>
        <taxon>Caulobacterales</taxon>
        <taxon>Caulobacteraceae</taxon>
        <taxon>Brevundimonas</taxon>
    </lineage>
</organism>
<dbReference type="PANTHER" id="PTHR30471">
    <property type="entry name" value="DNA REPAIR PROTEIN RADC"/>
    <property type="match status" value="1"/>
</dbReference>
<dbReference type="InterPro" id="IPR010994">
    <property type="entry name" value="RuvA_2-like"/>
</dbReference>
<evidence type="ECO:0000256" key="6">
    <source>
        <dbReference type="RuleBase" id="RU003797"/>
    </source>
</evidence>
<dbReference type="EMBL" id="JBHSLF010000046">
    <property type="protein sequence ID" value="MFC5345333.1"/>
    <property type="molecule type" value="Genomic_DNA"/>
</dbReference>
<gene>
    <name evidence="8" type="primary">radC</name>
    <name evidence="8" type="ORF">ACFPIE_15560</name>
</gene>
<comment type="caution">
    <text evidence="8">The sequence shown here is derived from an EMBL/GenBank/DDBJ whole genome shotgun (WGS) entry which is preliminary data.</text>
</comment>
<dbReference type="Proteomes" id="UP001596152">
    <property type="component" value="Unassembled WGS sequence"/>
</dbReference>
<name>A0ABW0FW87_9CAUL</name>
<dbReference type="InterPro" id="IPR001405">
    <property type="entry name" value="UPF0758"/>
</dbReference>
<evidence type="ECO:0000259" key="7">
    <source>
        <dbReference type="PROSITE" id="PS50249"/>
    </source>
</evidence>
<keyword evidence="9" id="KW-1185">Reference proteome</keyword>
<reference evidence="9" key="1">
    <citation type="journal article" date="2019" name="Int. J. Syst. Evol. Microbiol.">
        <title>The Global Catalogue of Microorganisms (GCM) 10K type strain sequencing project: providing services to taxonomists for standard genome sequencing and annotation.</title>
        <authorList>
            <consortium name="The Broad Institute Genomics Platform"/>
            <consortium name="The Broad Institute Genome Sequencing Center for Infectious Disease"/>
            <person name="Wu L."/>
            <person name="Ma J."/>
        </authorList>
    </citation>
    <scope>NUCLEOTIDE SEQUENCE [LARGE SCALE GENOMIC DNA]</scope>
    <source>
        <strain evidence="9">JCM 12125</strain>
    </source>
</reference>